<dbReference type="PRINTS" id="PR00039">
    <property type="entry name" value="HTHLYSR"/>
</dbReference>
<keyword evidence="2" id="KW-0805">Transcription regulation</keyword>
<reference evidence="6 7" key="1">
    <citation type="submission" date="2021-03" db="EMBL/GenBank/DDBJ databases">
        <authorList>
            <person name="So Y."/>
        </authorList>
    </citation>
    <scope>NUCLEOTIDE SEQUENCE [LARGE SCALE GENOMIC DNA]</scope>
    <source>
        <strain evidence="6 7">SSH11</strain>
    </source>
</reference>
<proteinExistence type="inferred from homology"/>
<dbReference type="PANTHER" id="PTHR30346">
    <property type="entry name" value="TRANSCRIPTIONAL DUAL REGULATOR HCAR-RELATED"/>
    <property type="match status" value="1"/>
</dbReference>
<dbReference type="Proteomes" id="UP000681594">
    <property type="component" value="Unassembled WGS sequence"/>
</dbReference>
<sequence length="298" mass="32391">MLDLAHLRSFAALAEELHFGRAARRLNMTQPPLSRQIRLLEAELGVRLFDRTSHSVALTPAGHAFLPEARALLGASEQAVQTARRAARATGGGTLTVGFLGASTYCFLPRLISRARAELPETALVLKEMPGVAQIEALELGRIDIGLVRPVPEPFDGTSSCVMREGLALALPQGHKLASRRRPSLQELDGEPFIMFSQDGPYMQSLLSDAFRAAGVRPRVVQAVSQSQTILSLVSTGMGVAIVPEEVRHACFDSVVLRPIAMTPGLVVELHAVWRPENRNPALGPFRELLHRVMPARP</sequence>
<dbReference type="PANTHER" id="PTHR30346:SF0">
    <property type="entry name" value="HCA OPERON TRANSCRIPTIONAL ACTIVATOR HCAR"/>
    <property type="match status" value="1"/>
</dbReference>
<dbReference type="InterPro" id="IPR000847">
    <property type="entry name" value="LysR_HTH_N"/>
</dbReference>
<evidence type="ECO:0000256" key="4">
    <source>
        <dbReference type="ARBA" id="ARBA00023163"/>
    </source>
</evidence>
<dbReference type="InterPro" id="IPR036388">
    <property type="entry name" value="WH-like_DNA-bd_sf"/>
</dbReference>
<dbReference type="EMBL" id="JAGIZB010000030">
    <property type="protein sequence ID" value="MBP0447300.1"/>
    <property type="molecule type" value="Genomic_DNA"/>
</dbReference>
<evidence type="ECO:0000256" key="3">
    <source>
        <dbReference type="ARBA" id="ARBA00023125"/>
    </source>
</evidence>
<dbReference type="SUPFAM" id="SSF53850">
    <property type="entry name" value="Periplasmic binding protein-like II"/>
    <property type="match status" value="1"/>
</dbReference>
<accession>A0ABS4AJT6</accession>
<organism evidence="6 7">
    <name type="scientific">Pararoseomonas baculiformis</name>
    <dbReference type="NCBI Taxonomy" id="2820812"/>
    <lineage>
        <taxon>Bacteria</taxon>
        <taxon>Pseudomonadati</taxon>
        <taxon>Pseudomonadota</taxon>
        <taxon>Alphaproteobacteria</taxon>
        <taxon>Acetobacterales</taxon>
        <taxon>Acetobacteraceae</taxon>
        <taxon>Pararoseomonas</taxon>
    </lineage>
</organism>
<evidence type="ECO:0000256" key="1">
    <source>
        <dbReference type="ARBA" id="ARBA00009437"/>
    </source>
</evidence>
<dbReference type="PROSITE" id="PS50931">
    <property type="entry name" value="HTH_LYSR"/>
    <property type="match status" value="1"/>
</dbReference>
<dbReference type="SUPFAM" id="SSF46785">
    <property type="entry name" value="Winged helix' DNA-binding domain"/>
    <property type="match status" value="1"/>
</dbReference>
<gene>
    <name evidence="6" type="ORF">J8J14_21235</name>
</gene>
<dbReference type="Pfam" id="PF03466">
    <property type="entry name" value="LysR_substrate"/>
    <property type="match status" value="1"/>
</dbReference>
<dbReference type="Gene3D" id="3.40.190.10">
    <property type="entry name" value="Periplasmic binding protein-like II"/>
    <property type="match status" value="2"/>
</dbReference>
<dbReference type="InterPro" id="IPR005119">
    <property type="entry name" value="LysR_subst-bd"/>
</dbReference>
<name>A0ABS4AJT6_9PROT</name>
<evidence type="ECO:0000313" key="7">
    <source>
        <dbReference type="Proteomes" id="UP000681594"/>
    </source>
</evidence>
<dbReference type="InterPro" id="IPR036390">
    <property type="entry name" value="WH_DNA-bd_sf"/>
</dbReference>
<feature type="domain" description="HTH lysR-type" evidence="5">
    <location>
        <begin position="2"/>
        <end position="59"/>
    </location>
</feature>
<evidence type="ECO:0000313" key="6">
    <source>
        <dbReference type="EMBL" id="MBP0447300.1"/>
    </source>
</evidence>
<keyword evidence="3" id="KW-0238">DNA-binding</keyword>
<dbReference type="Pfam" id="PF00126">
    <property type="entry name" value="HTH_1"/>
    <property type="match status" value="1"/>
</dbReference>
<evidence type="ECO:0000256" key="2">
    <source>
        <dbReference type="ARBA" id="ARBA00023015"/>
    </source>
</evidence>
<comment type="similarity">
    <text evidence="1">Belongs to the LysR transcriptional regulatory family.</text>
</comment>
<comment type="caution">
    <text evidence="6">The sequence shown here is derived from an EMBL/GenBank/DDBJ whole genome shotgun (WGS) entry which is preliminary data.</text>
</comment>
<dbReference type="RefSeq" id="WP_209381571.1">
    <property type="nucleotide sequence ID" value="NZ_JAGIZB010000030.1"/>
</dbReference>
<dbReference type="Gene3D" id="1.10.10.10">
    <property type="entry name" value="Winged helix-like DNA-binding domain superfamily/Winged helix DNA-binding domain"/>
    <property type="match status" value="1"/>
</dbReference>
<evidence type="ECO:0000259" key="5">
    <source>
        <dbReference type="PROSITE" id="PS50931"/>
    </source>
</evidence>
<protein>
    <submittedName>
        <fullName evidence="6">LysR family transcriptional regulator</fullName>
    </submittedName>
</protein>
<keyword evidence="7" id="KW-1185">Reference proteome</keyword>
<keyword evidence="4" id="KW-0804">Transcription</keyword>